<organism evidence="1">
    <name type="scientific">viral metagenome</name>
    <dbReference type="NCBI Taxonomy" id="1070528"/>
    <lineage>
        <taxon>unclassified sequences</taxon>
        <taxon>metagenomes</taxon>
        <taxon>organismal metagenomes</taxon>
    </lineage>
</organism>
<proteinExistence type="predicted"/>
<accession>A0A6C0HGP5</accession>
<evidence type="ECO:0000313" key="1">
    <source>
        <dbReference type="EMBL" id="QHT79659.1"/>
    </source>
</evidence>
<protein>
    <submittedName>
        <fullName evidence="1">Uncharacterized protein</fullName>
    </submittedName>
</protein>
<dbReference type="AlphaFoldDB" id="A0A6C0HGP5"/>
<dbReference type="EMBL" id="MN739951">
    <property type="protein sequence ID" value="QHT79659.1"/>
    <property type="molecule type" value="Genomic_DNA"/>
</dbReference>
<name>A0A6C0HGP5_9ZZZZ</name>
<reference evidence="1" key="1">
    <citation type="journal article" date="2020" name="Nature">
        <title>Giant virus diversity and host interactions through global metagenomics.</title>
        <authorList>
            <person name="Schulz F."/>
            <person name="Roux S."/>
            <person name="Paez-Espino D."/>
            <person name="Jungbluth S."/>
            <person name="Walsh D.A."/>
            <person name="Denef V.J."/>
            <person name="McMahon K.D."/>
            <person name="Konstantinidis K.T."/>
            <person name="Eloe-Fadrosh E.A."/>
            <person name="Kyrpides N.C."/>
            <person name="Woyke T."/>
        </authorList>
    </citation>
    <scope>NUCLEOTIDE SEQUENCE</scope>
    <source>
        <strain evidence="1">GVMAG-M-3300023184-101</strain>
    </source>
</reference>
<sequence length="80" mass="9211">MEHQPLLERLLQNGLLIEEIPFELRTESICCNALKWGLNTQDYPLESCKDRVVLCTRIMNCFPPEILLTGFVTGNLSKFI</sequence>